<comment type="caution">
    <text evidence="3">The sequence shown here is derived from an EMBL/GenBank/DDBJ whole genome shotgun (WGS) entry which is preliminary data.</text>
</comment>
<evidence type="ECO:0000256" key="2">
    <source>
        <dbReference type="SAM" id="MobiDB-lite"/>
    </source>
</evidence>
<comment type="similarity">
    <text evidence="1">Belongs to the caleosin family.</text>
</comment>
<sequence>MDLEWMEFAEGWEWHALNYVNPLPPMVPYPSYCVSRRCGWCRFTIKPGDLITARASGSTETTAFESCDSFTDNNLHATFRRCTSDHESCATIAYHVECSKIASAFGLDKRAFVQVARYSYEPSTQEDERRREWISHQLHQIISDKFANIPPEILFMVNNHLVLHYAIASLSHVSQSSQYTIEPLKDVWATHFKLDGVEYIASLSNTPQQGSRLLWRECEAQEENFLFISEDHLGIRQIVNESGAVSIEEQGNSGWWRTLPIISKTLDFSDDGLKLRTFAAAPLNPTICWQHPMKPAALKSMAYHVTKDTSSSLGLNIEARMVASDFNKPEITGYSACWYKGELVNLHMHKTEETFDFYYELDEMAKKETPKGKSDDVPKQSIPYWTYHPLNSGERVEQVWLRTKKVSEKLDKSEDERQQEPSETTTETALGLVTDQSRTLFLGRSSSNHVEWKCIAKYSTCIPMMVYFSPRLDGISLFAAPPVDGSDENPLPAGLSPQSESEPLAISDVSLDGVKEVAICREQYHKECTSISGLLFRYKDGKQACVGKFRFDKAQEVLSVADLPCFYLGVNIFDDGKRVLEELCLSKPEHEEYLEWHRTPYNNDISQSMPNKVDRHFNESTYANMCSDHSEKPIGQSPKPKDEKLSPLQKHVQFWDRDNDGIIYPWDVYNGFRELGFGLFFSIGSLLIPIFFSYPTRLGHSWLPDPMFRIYVNDIHKAKHGSDTGIFDFDGNFSHERFEQMFQRFDTSGEGGLTADDLWRLWAKDRCAADPAGWTFAFMEWWTTYVLLQEDGLVKKDDLRACYDGSLFWKIKNERTKSDACIDRKSFSMRNFFASI</sequence>
<feature type="compositionally biased region" description="Basic and acidic residues" evidence="2">
    <location>
        <begin position="409"/>
        <end position="420"/>
    </location>
</feature>
<evidence type="ECO:0000256" key="1">
    <source>
        <dbReference type="ARBA" id="ARBA00006765"/>
    </source>
</evidence>
<reference evidence="3" key="1">
    <citation type="journal article" date="2017" name="Mycologia">
        <title>Fusarium algeriense, sp. nov., a novel toxigenic crown rot pathogen of durum wheat from Algeria is nested in the Fusarium burgessii species complex.</title>
        <authorList>
            <person name="Laraba I."/>
            <person name="Keddad A."/>
            <person name="Boureghda H."/>
            <person name="Abdallah N."/>
            <person name="Vaughan M.M."/>
            <person name="Proctor R.H."/>
            <person name="Busman M."/>
            <person name="O'Donnell K."/>
        </authorList>
    </citation>
    <scope>NUCLEOTIDE SEQUENCE</scope>
    <source>
        <strain evidence="3">NRRL 25174</strain>
    </source>
</reference>
<dbReference type="AlphaFoldDB" id="A0A9P5AEA7"/>
<evidence type="ECO:0000313" key="4">
    <source>
        <dbReference type="Proteomes" id="UP000730481"/>
    </source>
</evidence>
<proteinExistence type="inferred from homology"/>
<dbReference type="GO" id="GO:0005509">
    <property type="term" value="F:calcium ion binding"/>
    <property type="evidence" value="ECO:0007669"/>
    <property type="project" value="TreeGrafter"/>
</dbReference>
<protein>
    <submittedName>
        <fullName evidence="3">Uncharacterized protein</fullName>
    </submittedName>
</protein>
<dbReference type="PANTHER" id="PTHR31495">
    <property type="entry name" value="PEROXYGENASE 3-RELATED"/>
    <property type="match status" value="1"/>
</dbReference>
<dbReference type="InterPro" id="IPR007736">
    <property type="entry name" value="Caleosin-related"/>
</dbReference>
<dbReference type="PANTHER" id="PTHR31495:SF0">
    <property type="entry name" value="BINDING PROTEIN CALEOSIN, PUTATIVE (AFU_ORTHOLOGUE AFUA_5G13750)-RELATED"/>
    <property type="match status" value="1"/>
</dbReference>
<name>A0A9P5AEA7_9HYPO</name>
<reference evidence="3" key="2">
    <citation type="submission" date="2020-02" db="EMBL/GenBank/DDBJ databases">
        <title>Identification and distribution of gene clusters putatively required for synthesis of sphingolipid metabolism inhibitors in phylogenetically diverse species of the filamentous fungus Fusarium.</title>
        <authorList>
            <person name="Kim H.-S."/>
            <person name="Busman M."/>
            <person name="Brown D.W."/>
            <person name="Divon H."/>
            <person name="Uhlig S."/>
            <person name="Proctor R.H."/>
        </authorList>
    </citation>
    <scope>NUCLEOTIDE SEQUENCE</scope>
    <source>
        <strain evidence="3">NRRL 25174</strain>
    </source>
</reference>
<feature type="region of interest" description="Disordered" evidence="2">
    <location>
        <begin position="409"/>
        <end position="428"/>
    </location>
</feature>
<dbReference type="Proteomes" id="UP000730481">
    <property type="component" value="Unassembled WGS sequence"/>
</dbReference>
<dbReference type="SUPFAM" id="SSF47473">
    <property type="entry name" value="EF-hand"/>
    <property type="match status" value="1"/>
</dbReference>
<gene>
    <name evidence="3" type="ORF">FBEOM_9124</name>
</gene>
<accession>A0A9P5AEA7</accession>
<dbReference type="OrthoDB" id="5123901at2759"/>
<dbReference type="EMBL" id="PVQB02000448">
    <property type="protein sequence ID" value="KAF4337006.1"/>
    <property type="molecule type" value="Genomic_DNA"/>
</dbReference>
<organism evidence="3 4">
    <name type="scientific">Fusarium beomiforme</name>
    <dbReference type="NCBI Taxonomy" id="44412"/>
    <lineage>
        <taxon>Eukaryota</taxon>
        <taxon>Fungi</taxon>
        <taxon>Dikarya</taxon>
        <taxon>Ascomycota</taxon>
        <taxon>Pezizomycotina</taxon>
        <taxon>Sordariomycetes</taxon>
        <taxon>Hypocreomycetidae</taxon>
        <taxon>Hypocreales</taxon>
        <taxon>Nectriaceae</taxon>
        <taxon>Fusarium</taxon>
        <taxon>Fusarium burgessii species complex</taxon>
    </lineage>
</organism>
<dbReference type="Pfam" id="PF05042">
    <property type="entry name" value="Caleosin"/>
    <property type="match status" value="1"/>
</dbReference>
<dbReference type="InterPro" id="IPR011992">
    <property type="entry name" value="EF-hand-dom_pair"/>
</dbReference>
<evidence type="ECO:0000313" key="3">
    <source>
        <dbReference type="EMBL" id="KAF4337006.1"/>
    </source>
</evidence>
<keyword evidence="4" id="KW-1185">Reference proteome</keyword>
<dbReference type="GO" id="GO:0004497">
    <property type="term" value="F:monooxygenase activity"/>
    <property type="evidence" value="ECO:0007669"/>
    <property type="project" value="TreeGrafter"/>
</dbReference>